<feature type="transmembrane region" description="Helical" evidence="1">
    <location>
        <begin position="6"/>
        <end position="23"/>
    </location>
</feature>
<reference evidence="3 4" key="1">
    <citation type="submission" date="2020-06" db="EMBL/GenBank/DDBJ databases">
        <title>Sulfitobacter algicola sp. nov., isolated from green algae.</title>
        <authorList>
            <person name="Wang C."/>
        </authorList>
    </citation>
    <scope>NUCLEOTIDE SEQUENCE [LARGE SCALE GENOMIC DNA]</scope>
    <source>
        <strain evidence="3 4">1151</strain>
    </source>
</reference>
<proteinExistence type="predicted"/>
<sequence length="165" mass="17817">MDLAANSALWFLPFVIPIALYTAFSDLRTMKIPNYAVIALVVVYVVVGPIALPLADYLWGYAALVIVLLFGFILSLARAIGAGDAKFIAAAAPFIAFGDILVILTILTANLLGTFATHRIVKYTPPLRNMAADWKSWNTGAKFPMGFALASSLVFYLSLAIVFGR</sequence>
<keyword evidence="1" id="KW-0812">Transmembrane</keyword>
<dbReference type="RefSeq" id="WP_174139160.1">
    <property type="nucleotide sequence ID" value="NZ_JABUFE010000009.1"/>
</dbReference>
<dbReference type="Proteomes" id="UP000777935">
    <property type="component" value="Unassembled WGS sequence"/>
</dbReference>
<feature type="transmembrane region" description="Helical" evidence="1">
    <location>
        <begin position="35"/>
        <end position="52"/>
    </location>
</feature>
<evidence type="ECO:0000313" key="4">
    <source>
        <dbReference type="Proteomes" id="UP000777935"/>
    </source>
</evidence>
<feature type="transmembrane region" description="Helical" evidence="1">
    <location>
        <begin position="58"/>
        <end position="80"/>
    </location>
</feature>
<dbReference type="Pfam" id="PF01478">
    <property type="entry name" value="Peptidase_A24"/>
    <property type="match status" value="1"/>
</dbReference>
<organism evidence="3 4">
    <name type="scientific">Parasulfitobacter algicola</name>
    <dbReference type="NCBI Taxonomy" id="2614809"/>
    <lineage>
        <taxon>Bacteria</taxon>
        <taxon>Pseudomonadati</taxon>
        <taxon>Pseudomonadota</taxon>
        <taxon>Alphaproteobacteria</taxon>
        <taxon>Rhodobacterales</taxon>
        <taxon>Roseobacteraceae</taxon>
        <taxon>Parasulfitobacter</taxon>
    </lineage>
</organism>
<feature type="transmembrane region" description="Helical" evidence="1">
    <location>
        <begin position="143"/>
        <end position="163"/>
    </location>
</feature>
<accession>A0ABX2ITY1</accession>
<keyword evidence="4" id="KW-1185">Reference proteome</keyword>
<comment type="caution">
    <text evidence="3">The sequence shown here is derived from an EMBL/GenBank/DDBJ whole genome shotgun (WGS) entry which is preliminary data.</text>
</comment>
<evidence type="ECO:0000313" key="3">
    <source>
        <dbReference type="EMBL" id="NSX56010.1"/>
    </source>
</evidence>
<protein>
    <submittedName>
        <fullName evidence="3">Prepilin peptidase</fullName>
    </submittedName>
</protein>
<gene>
    <name evidence="3" type="ORF">HRQ87_14495</name>
</gene>
<keyword evidence="1" id="KW-1133">Transmembrane helix</keyword>
<evidence type="ECO:0000256" key="1">
    <source>
        <dbReference type="SAM" id="Phobius"/>
    </source>
</evidence>
<evidence type="ECO:0000259" key="2">
    <source>
        <dbReference type="Pfam" id="PF01478"/>
    </source>
</evidence>
<keyword evidence="1" id="KW-0472">Membrane</keyword>
<dbReference type="EMBL" id="JABUFE010000009">
    <property type="protein sequence ID" value="NSX56010.1"/>
    <property type="molecule type" value="Genomic_DNA"/>
</dbReference>
<dbReference type="InterPro" id="IPR000045">
    <property type="entry name" value="Prepilin_IV_endopep_pep"/>
</dbReference>
<feature type="domain" description="Prepilin type IV endopeptidase peptidase" evidence="2">
    <location>
        <begin position="15"/>
        <end position="114"/>
    </location>
</feature>
<feature type="transmembrane region" description="Helical" evidence="1">
    <location>
        <begin position="87"/>
        <end position="109"/>
    </location>
</feature>
<name>A0ABX2ITY1_9RHOB</name>
<dbReference type="Gene3D" id="1.20.120.1220">
    <property type="match status" value="1"/>
</dbReference>